<keyword evidence="9" id="KW-0539">Nucleus</keyword>
<gene>
    <name evidence="13" type="primary">PARPBP</name>
    <name evidence="13" type="ORF">G0U57_000879</name>
</gene>
<comment type="caution">
    <text evidence="13">The sequence shown here is derived from an EMBL/GenBank/DDBJ whole genome shotgun (WGS) entry which is preliminary data.</text>
</comment>
<dbReference type="PANTHER" id="PTHR32121">
    <property type="entry name" value="PCNA-INTERACTING PARTNER"/>
    <property type="match status" value="1"/>
</dbReference>
<name>A0A8T1STI1_CHESE</name>
<keyword evidence="7" id="KW-0238">DNA-binding</keyword>
<dbReference type="AlphaFoldDB" id="A0A8T1STI1"/>
<evidence type="ECO:0000256" key="10">
    <source>
        <dbReference type="ARBA" id="ARBA00031632"/>
    </source>
</evidence>
<evidence type="ECO:0000256" key="8">
    <source>
        <dbReference type="ARBA" id="ARBA00023204"/>
    </source>
</evidence>
<dbReference type="InterPro" id="IPR027417">
    <property type="entry name" value="P-loop_NTPase"/>
</dbReference>
<evidence type="ECO:0000256" key="2">
    <source>
        <dbReference type="ARBA" id="ARBA00004496"/>
    </source>
</evidence>
<feature type="region of interest" description="Disordered" evidence="12">
    <location>
        <begin position="496"/>
        <end position="540"/>
    </location>
</feature>
<evidence type="ECO:0000256" key="1">
    <source>
        <dbReference type="ARBA" id="ARBA00004123"/>
    </source>
</evidence>
<evidence type="ECO:0000313" key="14">
    <source>
        <dbReference type="Proteomes" id="UP000765507"/>
    </source>
</evidence>
<evidence type="ECO:0000256" key="11">
    <source>
        <dbReference type="ARBA" id="ARBA00032731"/>
    </source>
</evidence>
<keyword evidence="14" id="KW-1185">Reference proteome</keyword>
<dbReference type="GO" id="GO:0000785">
    <property type="term" value="C:chromatin"/>
    <property type="evidence" value="ECO:0007669"/>
    <property type="project" value="TreeGrafter"/>
</dbReference>
<dbReference type="OrthoDB" id="6427080at2759"/>
<dbReference type="SUPFAM" id="SSF52540">
    <property type="entry name" value="P-loop containing nucleoside triphosphate hydrolases"/>
    <property type="match status" value="1"/>
</dbReference>
<evidence type="ECO:0000313" key="13">
    <source>
        <dbReference type="EMBL" id="KAG6931814.1"/>
    </source>
</evidence>
<keyword evidence="5" id="KW-0963">Cytoplasm</keyword>
<dbReference type="PANTHER" id="PTHR32121:SF0">
    <property type="entry name" value="PCNA-INTERACTING PARTNER"/>
    <property type="match status" value="1"/>
</dbReference>
<dbReference type="GO" id="GO:0003677">
    <property type="term" value="F:DNA binding"/>
    <property type="evidence" value="ECO:0007669"/>
    <property type="project" value="UniProtKB-KW"/>
</dbReference>
<proteinExistence type="inferred from homology"/>
<dbReference type="GO" id="GO:0005737">
    <property type="term" value="C:cytoplasm"/>
    <property type="evidence" value="ECO:0007669"/>
    <property type="project" value="UniProtKB-SubCell"/>
</dbReference>
<feature type="compositionally biased region" description="Polar residues" evidence="12">
    <location>
        <begin position="505"/>
        <end position="516"/>
    </location>
</feature>
<feature type="non-terminal residue" evidence="13">
    <location>
        <position position="602"/>
    </location>
</feature>
<dbReference type="GO" id="GO:0005634">
    <property type="term" value="C:nucleus"/>
    <property type="evidence" value="ECO:0007669"/>
    <property type="project" value="UniProtKB-SubCell"/>
</dbReference>
<evidence type="ECO:0000256" key="6">
    <source>
        <dbReference type="ARBA" id="ARBA00022763"/>
    </source>
</evidence>
<dbReference type="Proteomes" id="UP000765507">
    <property type="component" value="Unassembled WGS sequence"/>
</dbReference>
<comment type="similarity">
    <text evidence="3">Belongs to the PARI family.</text>
</comment>
<dbReference type="FunFam" id="1.10.486.10:FF:000004">
    <property type="entry name" value="PCNA-interacting partner isoform X3"/>
    <property type="match status" value="1"/>
</dbReference>
<dbReference type="InterPro" id="IPR038932">
    <property type="entry name" value="PARPBP"/>
</dbReference>
<dbReference type="GO" id="GO:0006281">
    <property type="term" value="P:DNA repair"/>
    <property type="evidence" value="ECO:0007669"/>
    <property type="project" value="UniProtKB-KW"/>
</dbReference>
<dbReference type="EMBL" id="JAHGAV010000110">
    <property type="protein sequence ID" value="KAG6931814.1"/>
    <property type="molecule type" value="Genomic_DNA"/>
</dbReference>
<protein>
    <recommendedName>
        <fullName evidence="4">PCNA-interacting partner</fullName>
    </recommendedName>
    <alternativeName>
        <fullName evidence="10">PARP-1 binding protein</fullName>
    </alternativeName>
    <alternativeName>
        <fullName evidence="11">PARP1-binding protein</fullName>
    </alternativeName>
</protein>
<organism evidence="13 14">
    <name type="scientific">Chelydra serpentina</name>
    <name type="common">Snapping turtle</name>
    <name type="synonym">Testudo serpentina</name>
    <dbReference type="NCBI Taxonomy" id="8475"/>
    <lineage>
        <taxon>Eukaryota</taxon>
        <taxon>Metazoa</taxon>
        <taxon>Chordata</taxon>
        <taxon>Craniata</taxon>
        <taxon>Vertebrata</taxon>
        <taxon>Euteleostomi</taxon>
        <taxon>Archelosauria</taxon>
        <taxon>Testudinata</taxon>
        <taxon>Testudines</taxon>
        <taxon>Cryptodira</taxon>
        <taxon>Durocryptodira</taxon>
        <taxon>Americhelydia</taxon>
        <taxon>Chelydroidea</taxon>
        <taxon>Chelydridae</taxon>
        <taxon>Chelydra</taxon>
    </lineage>
</organism>
<evidence type="ECO:0000256" key="7">
    <source>
        <dbReference type="ARBA" id="ARBA00023125"/>
    </source>
</evidence>
<accession>A0A8T1STI1</accession>
<evidence type="ECO:0000256" key="3">
    <source>
        <dbReference type="ARBA" id="ARBA00009135"/>
    </source>
</evidence>
<evidence type="ECO:0000256" key="4">
    <source>
        <dbReference type="ARBA" id="ARBA00014320"/>
    </source>
</evidence>
<evidence type="ECO:0000256" key="5">
    <source>
        <dbReference type="ARBA" id="ARBA00022490"/>
    </source>
</evidence>
<comment type="subcellular location">
    <subcellularLocation>
        <location evidence="2">Cytoplasm</location>
    </subcellularLocation>
    <subcellularLocation>
        <location evidence="1">Nucleus</location>
    </subcellularLocation>
</comment>
<sequence length="602" mass="67060">PTVPPPPARNCPSCPSRARSMATFQQKIFNMIKCFRRQWCLFSDSERTTVCGADCMMMALQLSMAEVNKQLHGDFTVSLSDVVETWKYLLHDKLGLTCENMEAPENYANVKKAYDTFLKRSNMLDLIDICQKCHTLTSESEIEEMSPVQLLTFISGLSEENGSSLSIPSTPIRHSQDNVKLLLIVKKFVYAYLSLLVNSKNDLALAHVLNIPDRGLGREAFTDLKHAAQKRQMSIFLMATSFIRMIELGGKGYAPSPFDTLRTHVKGLSDFVNFIDKLEEIIGEVLDPRIAGGRILSTIKMHLIKGRNSGDPFCRAAEEVLQDLDLRIKNIINSQHEAVTASTTGISPARPKLHAINHGTAYCGRETVKALLALLDEEAANLPTKNKAELLYGDENVTQFGITSVLTLFRSPAQSTGSSPKPLRQRIKTSVGERKIKMKQPLIRSQFACTYKDDLMTEKKGQRFFSRSQIPTCIHPAPKQMLALCLEAETFAEGVKSPPERPALGTSSGNVHQNGSKSEKAKSCQPRNTSSKRKHMDLSSEKVICNNENEPPQYTNIKRPKISNILQKKLDSKLEGAAKSNKATAKNKLIAGQKKLTDFFRL</sequence>
<evidence type="ECO:0000256" key="9">
    <source>
        <dbReference type="ARBA" id="ARBA00023242"/>
    </source>
</evidence>
<reference evidence="13 14" key="1">
    <citation type="journal article" date="2020" name="G3 (Bethesda)">
        <title>Draft Genome of the Common Snapping Turtle, Chelydra serpentina, a Model for Phenotypic Plasticity in Reptiles.</title>
        <authorList>
            <person name="Das D."/>
            <person name="Singh S.K."/>
            <person name="Bierstedt J."/>
            <person name="Erickson A."/>
            <person name="Galli G.L.J."/>
            <person name="Crossley D.A. 2nd"/>
            <person name="Rhen T."/>
        </authorList>
    </citation>
    <scope>NUCLEOTIDE SEQUENCE [LARGE SCALE GENOMIC DNA]</scope>
    <source>
        <strain evidence="13">KW</strain>
    </source>
</reference>
<keyword evidence="6" id="KW-0227">DNA damage</keyword>
<keyword evidence="8" id="KW-0234">DNA repair</keyword>
<dbReference type="GO" id="GO:2000042">
    <property type="term" value="P:negative regulation of double-strand break repair via homologous recombination"/>
    <property type="evidence" value="ECO:0007669"/>
    <property type="project" value="InterPro"/>
</dbReference>
<evidence type="ECO:0000256" key="12">
    <source>
        <dbReference type="SAM" id="MobiDB-lite"/>
    </source>
</evidence>
<dbReference type="Gene3D" id="1.10.486.10">
    <property type="entry name" value="PCRA, domain 4"/>
    <property type="match status" value="1"/>
</dbReference>